<dbReference type="Pfam" id="PF20150">
    <property type="entry name" value="2EXR"/>
    <property type="match status" value="1"/>
</dbReference>
<dbReference type="RefSeq" id="XP_045963509.1">
    <property type="nucleotide sequence ID" value="XM_046101256.1"/>
</dbReference>
<dbReference type="PANTHER" id="PTHR35910:SF6">
    <property type="entry name" value="2EXR DOMAIN-CONTAINING PROTEIN"/>
    <property type="match status" value="1"/>
</dbReference>
<dbReference type="EMBL" id="JAGPXC010000001">
    <property type="protein sequence ID" value="KAH6659378.1"/>
    <property type="molecule type" value="Genomic_DNA"/>
</dbReference>
<evidence type="ECO:0000313" key="3">
    <source>
        <dbReference type="Proteomes" id="UP000758603"/>
    </source>
</evidence>
<reference evidence="2" key="1">
    <citation type="journal article" date="2021" name="Nat. Commun.">
        <title>Genetic determinants of endophytism in the Arabidopsis root mycobiome.</title>
        <authorList>
            <person name="Mesny F."/>
            <person name="Miyauchi S."/>
            <person name="Thiergart T."/>
            <person name="Pickel B."/>
            <person name="Atanasova L."/>
            <person name="Karlsson M."/>
            <person name="Huettel B."/>
            <person name="Barry K.W."/>
            <person name="Haridas S."/>
            <person name="Chen C."/>
            <person name="Bauer D."/>
            <person name="Andreopoulos W."/>
            <person name="Pangilinan J."/>
            <person name="LaButti K."/>
            <person name="Riley R."/>
            <person name="Lipzen A."/>
            <person name="Clum A."/>
            <person name="Drula E."/>
            <person name="Henrissat B."/>
            <person name="Kohler A."/>
            <person name="Grigoriev I.V."/>
            <person name="Martin F.M."/>
            <person name="Hacquard S."/>
        </authorList>
    </citation>
    <scope>NUCLEOTIDE SEQUENCE</scope>
    <source>
        <strain evidence="2">MPI-SDFR-AT-0073</strain>
    </source>
</reference>
<gene>
    <name evidence="2" type="ORF">BKA67DRAFT_544276</name>
</gene>
<name>A0A9P8UWC2_9PEZI</name>
<dbReference type="Proteomes" id="UP000758603">
    <property type="component" value="Unassembled WGS sequence"/>
</dbReference>
<dbReference type="InterPro" id="IPR045518">
    <property type="entry name" value="2EXR"/>
</dbReference>
<dbReference type="PANTHER" id="PTHR35910">
    <property type="entry name" value="2EXR DOMAIN-CONTAINING PROTEIN"/>
    <property type="match status" value="1"/>
</dbReference>
<accession>A0A9P8UWC2</accession>
<comment type="caution">
    <text evidence="2">The sequence shown here is derived from an EMBL/GenBank/DDBJ whole genome shotgun (WGS) entry which is preliminary data.</text>
</comment>
<keyword evidence="3" id="KW-1185">Reference proteome</keyword>
<sequence length="331" mass="37700">MATAQAQGRAPQLTGFSSFGDLPTEVRLMIWKCALQMPKVFMVDKRKPLREDRNFGVRVHLGHVFRACREANDLCRDVAKPAIARWQQRIDTRTNNWGDTTENRIWRTPREMGWNSALWAYFDPQLDSVYLDASAVEAFDHESAETLEKLVGPIKRIIVPHHKINDPRSLFGPLWNKLDLESVSLLKATASLGETASSLLSQQLKADLPLVVSIEDSRSVKVVEDALGEDPELLKHWNDTLAWYDRKGVGMINGYLCNWTEFRSSIRADWLGRVPEWCPFAPEDGPNPPIDEDGLILDYQHPWVKQWAASIPQFKAVVMFITSEQESQLCS</sequence>
<organism evidence="2 3">
    <name type="scientific">Truncatella angustata</name>
    <dbReference type="NCBI Taxonomy" id="152316"/>
    <lineage>
        <taxon>Eukaryota</taxon>
        <taxon>Fungi</taxon>
        <taxon>Dikarya</taxon>
        <taxon>Ascomycota</taxon>
        <taxon>Pezizomycotina</taxon>
        <taxon>Sordariomycetes</taxon>
        <taxon>Xylariomycetidae</taxon>
        <taxon>Amphisphaeriales</taxon>
        <taxon>Sporocadaceae</taxon>
        <taxon>Truncatella</taxon>
    </lineage>
</organism>
<evidence type="ECO:0000313" key="2">
    <source>
        <dbReference type="EMBL" id="KAH6659378.1"/>
    </source>
</evidence>
<protein>
    <recommendedName>
        <fullName evidence="1">2EXR domain-containing protein</fullName>
    </recommendedName>
</protein>
<feature type="domain" description="2EXR" evidence="1">
    <location>
        <begin position="16"/>
        <end position="76"/>
    </location>
</feature>
<proteinExistence type="predicted"/>
<evidence type="ECO:0000259" key="1">
    <source>
        <dbReference type="Pfam" id="PF20150"/>
    </source>
</evidence>
<dbReference type="AlphaFoldDB" id="A0A9P8UWC2"/>
<dbReference type="GeneID" id="70130148"/>
<dbReference type="OrthoDB" id="3557569at2759"/>